<evidence type="ECO:0000256" key="12">
    <source>
        <dbReference type="SAM" id="Phobius"/>
    </source>
</evidence>
<evidence type="ECO:0000256" key="4">
    <source>
        <dbReference type="ARBA" id="ARBA00022679"/>
    </source>
</evidence>
<keyword evidence="12" id="KW-1133">Transmembrane helix</keyword>
<keyword evidence="4 11" id="KW-0808">Transferase</keyword>
<evidence type="ECO:0000256" key="6">
    <source>
        <dbReference type="ARBA" id="ARBA00022946"/>
    </source>
</evidence>
<dbReference type="FunFam" id="3.40.47.10:FF:000032">
    <property type="entry name" value="Peroxisomal 3-ketoacyl-CoA thiolase"/>
    <property type="match status" value="1"/>
</dbReference>
<proteinExistence type="inferred from homology"/>
<feature type="domain" description="Thiolase C-terminal" evidence="14">
    <location>
        <begin position="344"/>
        <end position="465"/>
    </location>
</feature>
<gene>
    <name evidence="16" type="primary">LOC105055550</name>
</gene>
<keyword evidence="7" id="KW-0443">Lipid metabolism</keyword>
<keyword evidence="8" id="KW-0576">Peroxisome</keyword>
<feature type="domain" description="Thiolase N-terminal" evidence="13">
    <location>
        <begin position="51"/>
        <end position="125"/>
    </location>
</feature>
<evidence type="ECO:0000256" key="5">
    <source>
        <dbReference type="ARBA" id="ARBA00022832"/>
    </source>
</evidence>
<evidence type="ECO:0000256" key="9">
    <source>
        <dbReference type="ARBA" id="ARBA00023315"/>
    </source>
</evidence>
<dbReference type="CDD" id="cd00751">
    <property type="entry name" value="thiolase"/>
    <property type="match status" value="1"/>
</dbReference>
<evidence type="ECO:0000259" key="14">
    <source>
        <dbReference type="Pfam" id="PF02803"/>
    </source>
</evidence>
<name>A0A8N4IGR4_ELAGV</name>
<dbReference type="InterPro" id="IPR050215">
    <property type="entry name" value="Thiolase-like_sf_Thiolase"/>
</dbReference>
<dbReference type="Pfam" id="PF02803">
    <property type="entry name" value="Thiolase_C"/>
    <property type="match status" value="1"/>
</dbReference>
<comment type="pathway">
    <text evidence="2">Lipid metabolism; fatty acid metabolism.</text>
</comment>
<dbReference type="GO" id="GO:0006635">
    <property type="term" value="P:fatty acid beta-oxidation"/>
    <property type="evidence" value="ECO:0007669"/>
    <property type="project" value="TreeGrafter"/>
</dbReference>
<dbReference type="NCBIfam" id="TIGR01930">
    <property type="entry name" value="AcCoA-C-Actrans"/>
    <property type="match status" value="1"/>
</dbReference>
<dbReference type="GO" id="GO:0005777">
    <property type="term" value="C:peroxisome"/>
    <property type="evidence" value="ECO:0007669"/>
    <property type="project" value="UniProtKB-SubCell"/>
</dbReference>
<accession>A0A8N4IGR4</accession>
<keyword evidence="12" id="KW-0812">Transmembrane</keyword>
<dbReference type="Proteomes" id="UP000504607">
    <property type="component" value="Chromosome 12"/>
</dbReference>
<dbReference type="InterPro" id="IPR020616">
    <property type="entry name" value="Thiolase_N"/>
</dbReference>
<dbReference type="SUPFAM" id="SSF53901">
    <property type="entry name" value="Thiolase-like"/>
    <property type="match status" value="2"/>
</dbReference>
<feature type="domain" description="Thiolase N-terminal" evidence="13">
    <location>
        <begin position="153"/>
        <end position="334"/>
    </location>
</feature>
<sequence>MEKAINRQRVLLQHLQPSTPSLDESSMLSASICAAGDSTAYQRSSCFGDDVVVVAAYRTPICKSKRGGFKDTYPEDLLATVLKGLLDKTKLNPNEVGDIVVGTVLAPGSQRATECRMAAFYAGFPGIFISLFNMNLTLIVMPTNMKIILWNPSETVPVRTVNRQCSSGLQAVADVAASIKAGFYDIGIGAGLESMTANVVSWEGSINPKVKTLQQAQDCLLPMGITSENVACRYGVTRQEQDWAAVESHRRAAAATASGKFRDEIVPVVTKIVDPKTGDEKQVTISMDDGIRPETSLSGLAKLKPVFQKDGSTTAGNSSQVSDGAAAVLLMRRDVAIKKGFPIFGVFRSFAAVGVDPAVMGIGPAVAIPAAVKSAGLQIEDIDLFELNEAFASQFVYCCKKLELDPAKVNVNGGAIALGHPLGATGARCVSTLLNEMKRRGKDCRFGVVTMCIGSGMGAAAVFERGDGVDALCNARKIPSQNLLSKDAR</sequence>
<dbReference type="InterPro" id="IPR020615">
    <property type="entry name" value="Thiolase_acyl_enz_int_AS"/>
</dbReference>
<dbReference type="PANTHER" id="PTHR43853:SF8">
    <property type="entry name" value="3-KETOACYL-COA THIOLASE, PEROXISOMAL"/>
    <property type="match status" value="1"/>
</dbReference>
<evidence type="ECO:0000256" key="2">
    <source>
        <dbReference type="ARBA" id="ARBA00004872"/>
    </source>
</evidence>
<dbReference type="AlphaFoldDB" id="A0A8N4IGR4"/>
<organism evidence="15 16">
    <name type="scientific">Elaeis guineensis var. tenera</name>
    <name type="common">Oil palm</name>
    <dbReference type="NCBI Taxonomy" id="51953"/>
    <lineage>
        <taxon>Eukaryota</taxon>
        <taxon>Viridiplantae</taxon>
        <taxon>Streptophyta</taxon>
        <taxon>Embryophyta</taxon>
        <taxon>Tracheophyta</taxon>
        <taxon>Spermatophyta</taxon>
        <taxon>Magnoliopsida</taxon>
        <taxon>Liliopsida</taxon>
        <taxon>Arecaceae</taxon>
        <taxon>Arecoideae</taxon>
        <taxon>Cocoseae</taxon>
        <taxon>Elaeidinae</taxon>
        <taxon>Elaeis</taxon>
    </lineage>
</organism>
<dbReference type="EC" id="2.3.1.16" evidence="10"/>
<dbReference type="PANTHER" id="PTHR43853">
    <property type="entry name" value="3-KETOACYL-COA THIOLASE, PEROXISOMAL"/>
    <property type="match status" value="1"/>
</dbReference>
<keyword evidence="15" id="KW-1185">Reference proteome</keyword>
<keyword evidence="9 11" id="KW-0012">Acyltransferase</keyword>
<evidence type="ECO:0000256" key="1">
    <source>
        <dbReference type="ARBA" id="ARBA00004275"/>
    </source>
</evidence>
<dbReference type="Gene3D" id="3.40.47.10">
    <property type="match status" value="1"/>
</dbReference>
<evidence type="ECO:0000256" key="11">
    <source>
        <dbReference type="RuleBase" id="RU003557"/>
    </source>
</evidence>
<reference evidence="16" key="1">
    <citation type="submission" date="2025-08" db="UniProtKB">
        <authorList>
            <consortium name="RefSeq"/>
        </authorList>
    </citation>
    <scope>IDENTIFICATION</scope>
</reference>
<evidence type="ECO:0000313" key="16">
    <source>
        <dbReference type="RefSeq" id="XP_029123554.1"/>
    </source>
</evidence>
<protein>
    <recommendedName>
        <fullName evidence="10">acetyl-CoA C-acyltransferase</fullName>
        <ecNumber evidence="10">2.3.1.16</ecNumber>
    </recommendedName>
</protein>
<evidence type="ECO:0000256" key="7">
    <source>
        <dbReference type="ARBA" id="ARBA00023098"/>
    </source>
</evidence>
<dbReference type="InterPro" id="IPR020613">
    <property type="entry name" value="Thiolase_CS"/>
</dbReference>
<dbReference type="PROSITE" id="PS00099">
    <property type="entry name" value="THIOLASE_3"/>
    <property type="match status" value="1"/>
</dbReference>
<keyword evidence="5" id="KW-0276">Fatty acid metabolism</keyword>
<feature type="transmembrane region" description="Helical" evidence="12">
    <location>
        <begin position="118"/>
        <end position="141"/>
    </location>
</feature>
<dbReference type="InterPro" id="IPR002155">
    <property type="entry name" value="Thiolase"/>
</dbReference>
<evidence type="ECO:0000256" key="3">
    <source>
        <dbReference type="ARBA" id="ARBA00010982"/>
    </source>
</evidence>
<dbReference type="PROSITE" id="PS00737">
    <property type="entry name" value="THIOLASE_2"/>
    <property type="match status" value="1"/>
</dbReference>
<dbReference type="PROSITE" id="PS00098">
    <property type="entry name" value="THIOLASE_1"/>
    <property type="match status" value="1"/>
</dbReference>
<evidence type="ECO:0000256" key="10">
    <source>
        <dbReference type="ARBA" id="ARBA00024073"/>
    </source>
</evidence>
<dbReference type="OrthoDB" id="5404651at2759"/>
<dbReference type="GO" id="GO:0003988">
    <property type="term" value="F:acetyl-CoA C-acyltransferase activity"/>
    <property type="evidence" value="ECO:0007669"/>
    <property type="project" value="UniProtKB-EC"/>
</dbReference>
<dbReference type="RefSeq" id="XP_029123554.1">
    <property type="nucleotide sequence ID" value="XM_029267721.1"/>
</dbReference>
<dbReference type="Pfam" id="PF00108">
    <property type="entry name" value="Thiolase_N"/>
    <property type="match status" value="2"/>
</dbReference>
<evidence type="ECO:0000259" key="13">
    <source>
        <dbReference type="Pfam" id="PF00108"/>
    </source>
</evidence>
<evidence type="ECO:0000313" key="15">
    <source>
        <dbReference type="Proteomes" id="UP000504607"/>
    </source>
</evidence>
<dbReference type="InterPro" id="IPR020610">
    <property type="entry name" value="Thiolase_AS"/>
</dbReference>
<evidence type="ECO:0000256" key="8">
    <source>
        <dbReference type="ARBA" id="ARBA00023140"/>
    </source>
</evidence>
<dbReference type="InterPro" id="IPR020617">
    <property type="entry name" value="Thiolase_C"/>
</dbReference>
<dbReference type="GO" id="GO:0010124">
    <property type="term" value="P:phenylacetate catabolic process"/>
    <property type="evidence" value="ECO:0007669"/>
    <property type="project" value="TreeGrafter"/>
</dbReference>
<comment type="subcellular location">
    <subcellularLocation>
        <location evidence="1">Peroxisome</location>
    </subcellularLocation>
</comment>
<keyword evidence="12" id="KW-0472">Membrane</keyword>
<keyword evidence="6" id="KW-0809">Transit peptide</keyword>
<dbReference type="InterPro" id="IPR016039">
    <property type="entry name" value="Thiolase-like"/>
</dbReference>
<comment type="similarity">
    <text evidence="3 11">Belongs to the thiolase-like superfamily. Thiolase family.</text>
</comment>